<dbReference type="EMBL" id="JN254384">
    <property type="protein sequence ID" value="AEK81197.1"/>
    <property type="molecule type" value="Genomic_DNA"/>
</dbReference>
<dbReference type="PROSITE" id="PS51257">
    <property type="entry name" value="PROKAR_LIPOPROTEIN"/>
    <property type="match status" value="1"/>
</dbReference>
<feature type="compositionally biased region" description="Basic and acidic residues" evidence="1">
    <location>
        <begin position="109"/>
        <end position="121"/>
    </location>
</feature>
<gene>
    <name evidence="3" type="primary">Avh</name>
</gene>
<evidence type="ECO:0000256" key="2">
    <source>
        <dbReference type="SAM" id="SignalP"/>
    </source>
</evidence>
<accession>E0W4P6</accession>
<keyword evidence="2" id="KW-0732">Signal</keyword>
<dbReference type="VEuPathDB" id="FungiDB:PHYSODRAFT_286180"/>
<dbReference type="RefSeq" id="XP_009528340.1">
    <property type="nucleotide sequence ID" value="XM_009530045.1"/>
</dbReference>
<organism evidence="3">
    <name type="scientific">Phytophthora sojae</name>
    <name type="common">Soybean stem and root rot agent</name>
    <name type="synonym">Phytophthora megasperma f. sp. glycines</name>
    <dbReference type="NCBI Taxonomy" id="67593"/>
    <lineage>
        <taxon>Eukaryota</taxon>
        <taxon>Sar</taxon>
        <taxon>Stramenopiles</taxon>
        <taxon>Oomycota</taxon>
        <taxon>Peronosporomycetes</taxon>
        <taxon>Peronosporales</taxon>
        <taxon>Peronosporaceae</taxon>
        <taxon>Phytophthora</taxon>
    </lineage>
</organism>
<feature type="signal peptide" evidence="2">
    <location>
        <begin position="1"/>
        <end position="32"/>
    </location>
</feature>
<name>E0W4P6_PHYSO</name>
<dbReference type="AlphaFoldDB" id="E0W4P6"/>
<sequence>MASSSKSTGRYACSVLLLVACAFNLLVSRCGASDVTSYSTTEQVQRTDLTIVQVKRNLRAYFEETERLDDEDLENRVTLSGIEKLKGLAEAIRRSANCRRGGEDLCSHTESRQEKMHRRESVPALLQV</sequence>
<protein>
    <submittedName>
        <fullName evidence="3">Avh337</fullName>
    </submittedName>
</protein>
<dbReference type="EMBL" id="JN254385">
    <property type="protein sequence ID" value="AEK81198.1"/>
    <property type="molecule type" value="Genomic_DNA"/>
</dbReference>
<dbReference type="KEGG" id="psoj:PHYSODRAFT_286180"/>
<evidence type="ECO:0000313" key="3">
    <source>
        <dbReference type="EMBL" id="AEK81197.1"/>
    </source>
</evidence>
<evidence type="ECO:0000313" key="4">
    <source>
        <dbReference type="EMBL" id="AEK81198.1"/>
    </source>
</evidence>
<evidence type="ECO:0000256" key="1">
    <source>
        <dbReference type="SAM" id="MobiDB-lite"/>
    </source>
</evidence>
<reference evidence="3" key="1">
    <citation type="journal article" date="2011" name="Plant Cell">
        <title>Transcriptional programming and functional interactions within the Phytophthora sojae RXLR effector repertoire.</title>
        <authorList>
            <person name="Wang Q."/>
            <person name="Han C."/>
            <person name="Ferreira A.O."/>
            <person name="Yu X."/>
            <person name="Ye W."/>
            <person name="Tripathy S."/>
            <person name="Kale S.D."/>
            <person name="Gu B."/>
            <person name="Sheng Y."/>
            <person name="Sui Y."/>
            <person name="Wang X."/>
            <person name="Zhang Z."/>
            <person name="Cheng B."/>
            <person name="Dong S."/>
            <person name="Shan W."/>
            <person name="Zheng X."/>
            <person name="Dou D."/>
            <person name="Tyler B.M."/>
            <person name="Wang Y."/>
        </authorList>
    </citation>
    <scope>NUCLEOTIDE SEQUENCE</scope>
    <source>
        <strain evidence="3">P7074</strain>
        <strain evidence="4">P7076</strain>
    </source>
</reference>
<feature type="region of interest" description="Disordered" evidence="1">
    <location>
        <begin position="109"/>
        <end position="128"/>
    </location>
</feature>
<proteinExistence type="predicted"/>
<feature type="chain" id="PRO_5007652803" evidence="2">
    <location>
        <begin position="33"/>
        <end position="128"/>
    </location>
</feature>